<keyword evidence="7" id="KW-1185">Reference proteome</keyword>
<comment type="similarity">
    <text evidence="1">Belongs to the LysR transcriptional regulatory family.</text>
</comment>
<dbReference type="GO" id="GO:0006351">
    <property type="term" value="P:DNA-templated transcription"/>
    <property type="evidence" value="ECO:0007669"/>
    <property type="project" value="TreeGrafter"/>
</dbReference>
<dbReference type="GO" id="GO:0043565">
    <property type="term" value="F:sequence-specific DNA binding"/>
    <property type="evidence" value="ECO:0007669"/>
    <property type="project" value="TreeGrafter"/>
</dbReference>
<gene>
    <name evidence="6" type="primary">ampR</name>
    <name evidence="6" type="ORF">TRL7639_02180</name>
</gene>
<evidence type="ECO:0000256" key="4">
    <source>
        <dbReference type="ARBA" id="ARBA00023163"/>
    </source>
</evidence>
<dbReference type="InterPro" id="IPR005119">
    <property type="entry name" value="LysR_subst-bd"/>
</dbReference>
<evidence type="ECO:0000259" key="5">
    <source>
        <dbReference type="PROSITE" id="PS50931"/>
    </source>
</evidence>
<sequence length="299" mass="32707">MNKRRYSLPSTSALTAFEAVARRKGFARAAEELNTSQPAISRHIRNLEIRFGTRLFHRDGHDVRLTPAGEGFYASALQALDGLQQAVDTVAQTAPEVTLASSHAVSHLLLMPRYRDLRRALGKGVELRFLTAEYHLIGAAIETGADIVFEYARTAPDRDHVLICREEVKPVGTPEVITQAMAALNGDADPPGLLELQQKNLGWTTWTKWQAAHPETAGWTECDAHDNYVYLLEMAAAGAGLALGWRGFVGGYLDRGSLVGLPGDWLSTDVGIYARLTRNGERNDKARACLTALKTLSGK</sequence>
<dbReference type="EMBL" id="FWFO01000001">
    <property type="protein sequence ID" value="SLN42480.1"/>
    <property type="molecule type" value="Genomic_DNA"/>
</dbReference>
<evidence type="ECO:0000256" key="1">
    <source>
        <dbReference type="ARBA" id="ARBA00009437"/>
    </source>
</evidence>
<dbReference type="InterPro" id="IPR036388">
    <property type="entry name" value="WH-like_DNA-bd_sf"/>
</dbReference>
<dbReference type="AlphaFoldDB" id="A0A1Y5SK29"/>
<accession>A0A1Y5SK29</accession>
<protein>
    <submittedName>
        <fullName evidence="6">HTH-type transcriptional activator AmpR</fullName>
    </submittedName>
</protein>
<reference evidence="6 7" key="1">
    <citation type="submission" date="2017-03" db="EMBL/GenBank/DDBJ databases">
        <authorList>
            <person name="Afonso C.L."/>
            <person name="Miller P.J."/>
            <person name="Scott M.A."/>
            <person name="Spackman E."/>
            <person name="Goraichik I."/>
            <person name="Dimitrov K.M."/>
            <person name="Suarez D.L."/>
            <person name="Swayne D.E."/>
        </authorList>
    </citation>
    <scope>NUCLEOTIDE SEQUENCE [LARGE SCALE GENOMIC DNA]</scope>
    <source>
        <strain evidence="6 7">CECT 7639</strain>
    </source>
</reference>
<proteinExistence type="inferred from homology"/>
<dbReference type="SUPFAM" id="SSF53850">
    <property type="entry name" value="Periplasmic binding protein-like II"/>
    <property type="match status" value="1"/>
</dbReference>
<keyword evidence="2" id="KW-0805">Transcription regulation</keyword>
<dbReference type="PANTHER" id="PTHR30537:SF74">
    <property type="entry name" value="HTH-TYPE TRANSCRIPTIONAL REGULATOR TRPI"/>
    <property type="match status" value="1"/>
</dbReference>
<dbReference type="InterPro" id="IPR036390">
    <property type="entry name" value="WH_DNA-bd_sf"/>
</dbReference>
<dbReference type="FunFam" id="1.10.10.10:FF:000001">
    <property type="entry name" value="LysR family transcriptional regulator"/>
    <property type="match status" value="1"/>
</dbReference>
<dbReference type="Pfam" id="PF03466">
    <property type="entry name" value="LysR_substrate"/>
    <property type="match status" value="1"/>
</dbReference>
<evidence type="ECO:0000313" key="7">
    <source>
        <dbReference type="Proteomes" id="UP000193077"/>
    </source>
</evidence>
<organism evidence="6 7">
    <name type="scientific">Falsiruegeria litorea R37</name>
    <dbReference type="NCBI Taxonomy" id="1200284"/>
    <lineage>
        <taxon>Bacteria</taxon>
        <taxon>Pseudomonadati</taxon>
        <taxon>Pseudomonadota</taxon>
        <taxon>Alphaproteobacteria</taxon>
        <taxon>Rhodobacterales</taxon>
        <taxon>Roseobacteraceae</taxon>
        <taxon>Falsiruegeria</taxon>
    </lineage>
</organism>
<evidence type="ECO:0000256" key="2">
    <source>
        <dbReference type="ARBA" id="ARBA00023015"/>
    </source>
</evidence>
<dbReference type="RefSeq" id="WP_133057641.1">
    <property type="nucleotide sequence ID" value="NZ_FWFO01000001.1"/>
</dbReference>
<keyword evidence="4" id="KW-0804">Transcription</keyword>
<keyword evidence="3" id="KW-0238">DNA-binding</keyword>
<feature type="domain" description="HTH lysR-type" evidence="5">
    <location>
        <begin position="9"/>
        <end position="66"/>
    </location>
</feature>
<dbReference type="Proteomes" id="UP000193077">
    <property type="component" value="Unassembled WGS sequence"/>
</dbReference>
<dbReference type="GO" id="GO:0003700">
    <property type="term" value="F:DNA-binding transcription factor activity"/>
    <property type="evidence" value="ECO:0007669"/>
    <property type="project" value="InterPro"/>
</dbReference>
<name>A0A1Y5SK29_9RHOB</name>
<evidence type="ECO:0000313" key="6">
    <source>
        <dbReference type="EMBL" id="SLN42480.1"/>
    </source>
</evidence>
<dbReference type="PRINTS" id="PR00039">
    <property type="entry name" value="HTHLYSR"/>
</dbReference>
<dbReference type="Pfam" id="PF00126">
    <property type="entry name" value="HTH_1"/>
    <property type="match status" value="1"/>
</dbReference>
<evidence type="ECO:0000256" key="3">
    <source>
        <dbReference type="ARBA" id="ARBA00023125"/>
    </source>
</evidence>
<dbReference type="SUPFAM" id="SSF46785">
    <property type="entry name" value="Winged helix' DNA-binding domain"/>
    <property type="match status" value="1"/>
</dbReference>
<dbReference type="Gene3D" id="1.10.10.10">
    <property type="entry name" value="Winged helix-like DNA-binding domain superfamily/Winged helix DNA-binding domain"/>
    <property type="match status" value="1"/>
</dbReference>
<dbReference type="PANTHER" id="PTHR30537">
    <property type="entry name" value="HTH-TYPE TRANSCRIPTIONAL REGULATOR"/>
    <property type="match status" value="1"/>
</dbReference>
<dbReference type="Gene3D" id="3.40.190.10">
    <property type="entry name" value="Periplasmic binding protein-like II"/>
    <property type="match status" value="2"/>
</dbReference>
<dbReference type="OrthoDB" id="464481at2"/>
<dbReference type="InterPro" id="IPR058163">
    <property type="entry name" value="LysR-type_TF_proteobact-type"/>
</dbReference>
<dbReference type="InterPro" id="IPR000847">
    <property type="entry name" value="LysR_HTH_N"/>
</dbReference>
<dbReference type="PROSITE" id="PS50931">
    <property type="entry name" value="HTH_LYSR"/>
    <property type="match status" value="1"/>
</dbReference>